<gene>
    <name evidence="2" type="ORF">IHQ72_24195</name>
</gene>
<evidence type="ECO:0000313" key="3">
    <source>
        <dbReference type="Proteomes" id="UP001058098"/>
    </source>
</evidence>
<feature type="signal peptide" evidence="1">
    <location>
        <begin position="1"/>
        <end position="20"/>
    </location>
</feature>
<reference evidence="2" key="1">
    <citation type="submission" date="2020-09" db="EMBL/GenBank/DDBJ databases">
        <title>Rhizobia associated with sainfoin plants.</title>
        <authorList>
            <person name="Asharfi S."/>
            <person name="Kuzmanovic N."/>
            <person name="Bunk B."/>
            <person name="Sproeer C."/>
            <person name="Becker M."/>
            <person name="Thuenen T."/>
        </authorList>
    </citation>
    <scope>NUCLEOTIDE SEQUENCE</scope>
    <source>
        <strain evidence="2">OM4</strain>
    </source>
</reference>
<sequence>MRINLLVSFILTLATVSARADDVESLYFTTKNGEGPKVVSRSTGFAQPVVEAVDGKKPLDCPPEAYWSADDAVYRCKDDLKYLLVSPPNPAAYPAGALILKTSHPGTDDPGPSAPKG</sequence>
<accession>A0ABY5QSR7</accession>
<dbReference type="RefSeq" id="WP_258117777.1">
    <property type="nucleotide sequence ID" value="NZ_CP062229.1"/>
</dbReference>
<dbReference type="Proteomes" id="UP001058098">
    <property type="component" value="Chromosome"/>
</dbReference>
<organism evidence="2 3">
    <name type="scientific">Mesorhizobium onobrychidis</name>
    <dbReference type="NCBI Taxonomy" id="2775404"/>
    <lineage>
        <taxon>Bacteria</taxon>
        <taxon>Pseudomonadati</taxon>
        <taxon>Pseudomonadota</taxon>
        <taxon>Alphaproteobacteria</taxon>
        <taxon>Hyphomicrobiales</taxon>
        <taxon>Phyllobacteriaceae</taxon>
        <taxon>Mesorhizobium</taxon>
    </lineage>
</organism>
<keyword evidence="3" id="KW-1185">Reference proteome</keyword>
<evidence type="ECO:0000256" key="1">
    <source>
        <dbReference type="SAM" id="SignalP"/>
    </source>
</evidence>
<proteinExistence type="predicted"/>
<protein>
    <submittedName>
        <fullName evidence="2">Uncharacterized protein</fullName>
    </submittedName>
</protein>
<evidence type="ECO:0000313" key="2">
    <source>
        <dbReference type="EMBL" id="UVC13779.1"/>
    </source>
</evidence>
<name>A0ABY5QSR7_9HYPH</name>
<dbReference type="EMBL" id="CP062229">
    <property type="protein sequence ID" value="UVC13779.1"/>
    <property type="molecule type" value="Genomic_DNA"/>
</dbReference>
<keyword evidence="1" id="KW-0732">Signal</keyword>
<feature type="chain" id="PRO_5046486669" evidence="1">
    <location>
        <begin position="21"/>
        <end position="117"/>
    </location>
</feature>